<keyword evidence="1" id="KW-1133">Transmembrane helix</keyword>
<name>A0AAT9GV67_9CREN</name>
<dbReference type="EMBL" id="AP031322">
    <property type="protein sequence ID" value="BFH74642.1"/>
    <property type="molecule type" value="Genomic_DNA"/>
</dbReference>
<organism evidence="3">
    <name type="scientific">Sulfurisphaera javensis</name>
    <dbReference type="NCBI Taxonomy" id="2049879"/>
    <lineage>
        <taxon>Archaea</taxon>
        <taxon>Thermoproteota</taxon>
        <taxon>Thermoprotei</taxon>
        <taxon>Sulfolobales</taxon>
        <taxon>Sulfolobaceae</taxon>
        <taxon>Sulfurisphaera</taxon>
    </lineage>
</organism>
<protein>
    <recommendedName>
        <fullName evidence="2">TQO small subunit DoxD domain-containing protein</fullName>
    </recommendedName>
</protein>
<dbReference type="InterPro" id="IPR007301">
    <property type="entry name" value="DoxD"/>
</dbReference>
<feature type="transmembrane region" description="Helical" evidence="1">
    <location>
        <begin position="20"/>
        <end position="37"/>
    </location>
</feature>
<feature type="domain" description="TQO small subunit DoxD" evidence="2">
    <location>
        <begin position="20"/>
        <end position="47"/>
    </location>
</feature>
<accession>A0AAT9GV67</accession>
<dbReference type="Pfam" id="PF04173">
    <property type="entry name" value="DoxD"/>
    <property type="match status" value="1"/>
</dbReference>
<reference evidence="3" key="1">
    <citation type="submission" date="2024-03" db="EMBL/GenBank/DDBJ databases">
        <title>Complete genome sequence of Sulfurisphaera javensis strain KD-1.</title>
        <authorList>
            <person name="Sakai H."/>
            <person name="Nur N."/>
            <person name="Suwanto A."/>
            <person name="Kurosawa N."/>
        </authorList>
    </citation>
    <scope>NUCLEOTIDE SEQUENCE</scope>
    <source>
        <strain evidence="3">KD-1</strain>
    </source>
</reference>
<gene>
    <name evidence="3" type="ORF">SJAV_25860</name>
</gene>
<evidence type="ECO:0000313" key="3">
    <source>
        <dbReference type="EMBL" id="BFH74642.1"/>
    </source>
</evidence>
<keyword evidence="1" id="KW-0812">Transmembrane</keyword>
<evidence type="ECO:0000256" key="1">
    <source>
        <dbReference type="SAM" id="Phobius"/>
    </source>
</evidence>
<dbReference type="AlphaFoldDB" id="A0AAT9GV67"/>
<sequence length="50" mass="5853">MRVFILINMAQTTVEETQKFLPILRITLGWMFFSAFVRRTIKCASKIKSS</sequence>
<evidence type="ECO:0000259" key="2">
    <source>
        <dbReference type="Pfam" id="PF04173"/>
    </source>
</evidence>
<keyword evidence="1" id="KW-0472">Membrane</keyword>
<proteinExistence type="predicted"/>
<dbReference type="KEGG" id="sjv:SJAV_25860"/>